<dbReference type="RefSeq" id="WP_003648669.1">
    <property type="nucleotide sequence ID" value="NZ_CP040500.1"/>
</dbReference>
<dbReference type="EMBL" id="ACGO02000001">
    <property type="protein sequence ID" value="EFJ70020.1"/>
    <property type="molecule type" value="Genomic_DNA"/>
</dbReference>
<keyword evidence="1" id="KW-1133">Transmembrane helix</keyword>
<name>A0AA87DIL3_9LACO</name>
<feature type="transmembrane region" description="Helical" evidence="1">
    <location>
        <begin position="7"/>
        <end position="28"/>
    </location>
</feature>
<protein>
    <submittedName>
        <fullName evidence="2">Uncharacterized protein</fullName>
    </submittedName>
</protein>
<reference evidence="2 3" key="1">
    <citation type="submission" date="2010-06" db="EMBL/GenBank/DDBJ databases">
        <authorList>
            <person name="Muzny D."/>
            <person name="Qin X."/>
            <person name="Buhay C."/>
            <person name="Dugan-Rocha S."/>
            <person name="Ding Y."/>
            <person name="Chen G."/>
            <person name="Hawes A."/>
            <person name="Holder M."/>
            <person name="Jhangiani S."/>
            <person name="Johnson A."/>
            <person name="Khan Z."/>
            <person name="Li Z."/>
            <person name="Liu W."/>
            <person name="Liu X."/>
            <person name="Perez L."/>
            <person name="Shen H."/>
            <person name="Wang Q."/>
            <person name="Watt J."/>
            <person name="Xi L."/>
            <person name="Xin Y."/>
            <person name="Zhou J."/>
            <person name="Deng J."/>
            <person name="Jiang H."/>
            <person name="Liu Y."/>
            <person name="Qu J."/>
            <person name="Song X.-Z."/>
            <person name="Zhang L."/>
            <person name="Villasana D."/>
            <person name="Johnson A."/>
            <person name="Liu J."/>
            <person name="Liyanage D."/>
            <person name="Lorensuhewa L."/>
            <person name="Robinson T."/>
            <person name="Song A."/>
            <person name="Song B.-B."/>
            <person name="Dinh H."/>
            <person name="Thornton R."/>
            <person name="Coyle M."/>
            <person name="Francisco L."/>
            <person name="Jackson L."/>
            <person name="Javaid M."/>
            <person name="Korchina V."/>
            <person name="Kovar C."/>
            <person name="Mata R."/>
            <person name="Mathew T."/>
            <person name="Ngo R."/>
            <person name="Nguyen L."/>
            <person name="Nguyen N."/>
            <person name="Okwuonu G."/>
            <person name="Ongeri F."/>
            <person name="Pham C."/>
            <person name="Simmons D."/>
            <person name="Wilczek-Boney K."/>
            <person name="Hale W."/>
            <person name="Jakkamsetti A."/>
            <person name="Pham P."/>
            <person name="Ruth R."/>
            <person name="San Lucas F."/>
            <person name="Warren J."/>
            <person name="Zhang J."/>
            <person name="Zhao Z."/>
            <person name="Zhou C."/>
            <person name="Zhu D."/>
            <person name="Lee S."/>
            <person name="Bess C."/>
            <person name="Blankenburg K."/>
            <person name="Forbes L."/>
            <person name="Fu Q."/>
            <person name="Gubbala S."/>
            <person name="Hirani K."/>
            <person name="Jayaseelan J.C."/>
            <person name="Lara F."/>
            <person name="Munidasa M."/>
            <person name="Palculict T."/>
            <person name="Patil S."/>
            <person name="Pu L.-L."/>
            <person name="Saada N."/>
            <person name="Tang L."/>
            <person name="Weissenberger G."/>
            <person name="Zhu Y."/>
            <person name="Hemphill L."/>
            <person name="Shang Y."/>
            <person name="Youmans B."/>
            <person name="Ayvaz T."/>
            <person name="Ross M."/>
            <person name="Santibanez J."/>
            <person name="Aqrawi P."/>
            <person name="Gross S."/>
            <person name="Joshi V."/>
            <person name="Fowler G."/>
            <person name="Nazareth L."/>
            <person name="Reid J."/>
            <person name="Worley K."/>
            <person name="Petrosino J."/>
            <person name="Highlander S."/>
            <person name="Gibbs R."/>
        </authorList>
    </citation>
    <scope>NUCLEOTIDE SEQUENCE [LARGE SCALE GENOMIC DNA]</scope>
    <source>
        <strain evidence="2 3">JV-V03</strain>
    </source>
</reference>
<organism evidence="2 3">
    <name type="scientific">Lactobacillus paragasseri JV-V03</name>
    <dbReference type="NCBI Taxonomy" id="525326"/>
    <lineage>
        <taxon>Bacteria</taxon>
        <taxon>Bacillati</taxon>
        <taxon>Bacillota</taxon>
        <taxon>Bacilli</taxon>
        <taxon>Lactobacillales</taxon>
        <taxon>Lactobacillaceae</taxon>
        <taxon>Lactobacillus</taxon>
    </lineage>
</organism>
<dbReference type="Proteomes" id="UP000003672">
    <property type="component" value="Unassembled WGS sequence"/>
</dbReference>
<dbReference type="AlphaFoldDB" id="A0AA87DIL3"/>
<keyword evidence="1" id="KW-0472">Membrane</keyword>
<accession>A0AA87DIL3</accession>
<evidence type="ECO:0000256" key="1">
    <source>
        <dbReference type="SAM" id="Phobius"/>
    </source>
</evidence>
<gene>
    <name evidence="2" type="ORF">HMPREF0514_10464</name>
</gene>
<proteinExistence type="predicted"/>
<evidence type="ECO:0000313" key="3">
    <source>
        <dbReference type="Proteomes" id="UP000003672"/>
    </source>
</evidence>
<evidence type="ECO:0000313" key="2">
    <source>
        <dbReference type="EMBL" id="EFJ70020.1"/>
    </source>
</evidence>
<comment type="caution">
    <text evidence="2">The sequence shown here is derived from an EMBL/GenBank/DDBJ whole genome shotgun (WGS) entry which is preliminary data.</text>
</comment>
<keyword evidence="1" id="KW-0812">Transmembrane</keyword>
<sequence length="254" mass="29350">MKKFFRICKFVFALAIIISSIITVIQLIRIHDWTKGLQAFAAVTTAATFCYEEFDEVYSVSNRLVGWLLNKTVSFSVAFYTYNEDLDDQDIQRAFDNVRKKLKFNISEGRDRKIDNEGELNTVISTPQNLNIFCKISRDNIYKIKLRFQISSRGIKNSWNIAKDFRDIFLAKLSVGDDNRCDIEIDMSDAKINPFYKLTIKTIRAKDVTDFKLSADVSDSLKIVLHQYKLYATSNKTSDLEKIIKEYVPLAQVS</sequence>